<dbReference type="SUPFAM" id="SSF52540">
    <property type="entry name" value="P-loop containing nucleoside triphosphate hydrolases"/>
    <property type="match status" value="2"/>
</dbReference>
<dbReference type="Pfam" id="PF00005">
    <property type="entry name" value="ABC_tran"/>
    <property type="match status" value="2"/>
</dbReference>
<dbReference type="FunFam" id="3.40.50.300:FF:000011">
    <property type="entry name" value="Putative ABC transporter ATP-binding component"/>
    <property type="match status" value="1"/>
</dbReference>
<dbReference type="PROSITE" id="PS00211">
    <property type="entry name" value="ABC_TRANSPORTER_1"/>
    <property type="match status" value="2"/>
</dbReference>
<dbReference type="InterPro" id="IPR003439">
    <property type="entry name" value="ABC_transporter-like_ATP-bd"/>
</dbReference>
<keyword evidence="2 5" id="KW-0067">ATP-binding</keyword>
<dbReference type="CDD" id="cd03221">
    <property type="entry name" value="ABCF_EF-3"/>
    <property type="match status" value="2"/>
</dbReference>
<dbReference type="PROSITE" id="PS50893">
    <property type="entry name" value="ABC_TRANSPORTER_2"/>
    <property type="match status" value="2"/>
</dbReference>
<reference evidence="5 6" key="1">
    <citation type="submission" date="2015-09" db="EMBL/GenBank/DDBJ databases">
        <authorList>
            <consortium name="Pathogen Informatics"/>
        </authorList>
    </citation>
    <scope>NUCLEOTIDE SEQUENCE [LARGE SCALE GENOMIC DNA]</scope>
    <source>
        <strain evidence="5 6">2789STDY5834885</strain>
    </source>
</reference>
<dbReference type="Gene3D" id="3.40.50.300">
    <property type="entry name" value="P-loop containing nucleotide triphosphate hydrolases"/>
    <property type="match status" value="2"/>
</dbReference>
<name>A0A174N8H6_9FIRM</name>
<evidence type="ECO:0000256" key="1">
    <source>
        <dbReference type="ARBA" id="ARBA00022741"/>
    </source>
</evidence>
<protein>
    <submittedName>
        <fullName evidence="5">Uncharacterized ABC transporter ATP-binding protein YheS</fullName>
    </submittedName>
</protein>
<dbReference type="GO" id="GO:0016887">
    <property type="term" value="F:ATP hydrolysis activity"/>
    <property type="evidence" value="ECO:0007669"/>
    <property type="project" value="InterPro"/>
</dbReference>
<feature type="domain" description="ABC transporter" evidence="4">
    <location>
        <begin position="328"/>
        <end position="545"/>
    </location>
</feature>
<evidence type="ECO:0000313" key="5">
    <source>
        <dbReference type="EMBL" id="CUP42415.1"/>
    </source>
</evidence>
<accession>A0A174N8H6</accession>
<evidence type="ECO:0000256" key="2">
    <source>
        <dbReference type="ARBA" id="ARBA00022840"/>
    </source>
</evidence>
<dbReference type="RefSeq" id="WP_055266857.1">
    <property type="nucleotide sequence ID" value="NZ_CZAL01000009.1"/>
</dbReference>
<evidence type="ECO:0000259" key="4">
    <source>
        <dbReference type="PROSITE" id="PS50893"/>
    </source>
</evidence>
<dbReference type="PANTHER" id="PTHR42855">
    <property type="entry name" value="ABC TRANSPORTER ATP-BINDING SUBUNIT"/>
    <property type="match status" value="1"/>
</dbReference>
<dbReference type="EMBL" id="CZAL01000009">
    <property type="protein sequence ID" value="CUP42415.1"/>
    <property type="molecule type" value="Genomic_DNA"/>
</dbReference>
<keyword evidence="3" id="KW-0175">Coiled coil</keyword>
<evidence type="ECO:0000313" key="6">
    <source>
        <dbReference type="Proteomes" id="UP000095709"/>
    </source>
</evidence>
<evidence type="ECO:0000256" key="3">
    <source>
        <dbReference type="SAM" id="Coils"/>
    </source>
</evidence>
<dbReference type="GO" id="GO:0005524">
    <property type="term" value="F:ATP binding"/>
    <property type="evidence" value="ECO:0007669"/>
    <property type="project" value="UniProtKB-KW"/>
</dbReference>
<dbReference type="Proteomes" id="UP000095709">
    <property type="component" value="Unassembled WGS sequence"/>
</dbReference>
<dbReference type="InterPro" id="IPR032781">
    <property type="entry name" value="ABC_tran_Xtn"/>
</dbReference>
<dbReference type="AlphaFoldDB" id="A0A174N8H6"/>
<feature type="coiled-coil region" evidence="3">
    <location>
        <begin position="578"/>
        <end position="652"/>
    </location>
</feature>
<gene>
    <name evidence="5" type="primary">yheS_3</name>
    <name evidence="5" type="ORF">ERS852498_01971</name>
</gene>
<sequence>MRYQIRNAKVQFGADTILNSVNFEIHDTEKIAIVGRNGCGKTTLLRLIAGDIEMSNLDSDESCGITMSGKQNIGFLRQINFTDGDVPVKEELEKAFSEVFACEARKKEIEKLLAETEDHKKLLAEYDFLERRIESLHGYSWKKDMETMFQKFGFALEDLEKPIGEFSGGQQTKIALIQLLLQRPDILLLDEPTNHLDIAAVEWLENYLKSYENAVIIVSHDRMFLDRVIDVTYEIEYGDIKRYPGNYSAFVRLKEEAQIKQEKDYEAQQKEIERLTAWIEKWKNTPTKVAATRSKRMAIEHMVKIEKPRRFDTKTFHALFHPARESYTDVLTMKKLKIGYDTVLSEVSAVIKKAERIAIIGENGKGKSTLLKTVVGEINPLGGSYQFGNRVDFAYFDQHKAVNQKFDPEQTVLDYFWSLYPNLLRNDVRSALGAFLFSGEDVEKKMGQLSGGEKVRLELCRIFYTKPNFLILDEPTNHMDLAGKEALEKMLTSYEGTVLFVSHDRYFINQVATGILEFGESDVQFYGMNYAQYLEEIKRQTPGRETGNAGGVVRKPADVPTLDDVFDKKKYYNPGKILSRLKRQLEKYEEQLAESESRMSELQLEMMDPELSANYEQLMELQTKIDEENQAQESLLERMMETELELEEMETSESAFVRRQERY</sequence>
<dbReference type="Pfam" id="PF12848">
    <property type="entry name" value="ABC_tran_Xtn"/>
    <property type="match status" value="1"/>
</dbReference>
<dbReference type="InterPro" id="IPR027417">
    <property type="entry name" value="P-loop_NTPase"/>
</dbReference>
<dbReference type="InterPro" id="IPR051309">
    <property type="entry name" value="ABCF_ATPase"/>
</dbReference>
<keyword evidence="1" id="KW-0547">Nucleotide-binding</keyword>
<dbReference type="InterPro" id="IPR017871">
    <property type="entry name" value="ABC_transporter-like_CS"/>
</dbReference>
<feature type="domain" description="ABC transporter" evidence="4">
    <location>
        <begin position="3"/>
        <end position="262"/>
    </location>
</feature>
<organism evidence="5 6">
    <name type="scientific">Fusicatenibacter saccharivorans</name>
    <dbReference type="NCBI Taxonomy" id="1150298"/>
    <lineage>
        <taxon>Bacteria</taxon>
        <taxon>Bacillati</taxon>
        <taxon>Bacillota</taxon>
        <taxon>Clostridia</taxon>
        <taxon>Lachnospirales</taxon>
        <taxon>Lachnospiraceae</taxon>
        <taxon>Fusicatenibacter</taxon>
    </lineage>
</organism>
<dbReference type="InterPro" id="IPR003593">
    <property type="entry name" value="AAA+_ATPase"/>
</dbReference>
<dbReference type="PANTHER" id="PTHR42855:SF2">
    <property type="entry name" value="DRUG RESISTANCE ABC TRANSPORTER,ATP-BINDING PROTEIN"/>
    <property type="match status" value="1"/>
</dbReference>
<dbReference type="SMART" id="SM00382">
    <property type="entry name" value="AAA"/>
    <property type="match status" value="2"/>
</dbReference>
<proteinExistence type="predicted"/>